<dbReference type="EMBL" id="AYEV01000041">
    <property type="protein sequence ID" value="ESK53817.1"/>
    <property type="molecule type" value="Genomic_DNA"/>
</dbReference>
<dbReference type="STRING" id="202955.GCA_000759995_01423"/>
<dbReference type="OrthoDB" id="9799538at2"/>
<dbReference type="SUPFAM" id="SSF52833">
    <property type="entry name" value="Thioredoxin-like"/>
    <property type="match status" value="1"/>
</dbReference>
<dbReference type="GO" id="GO:0006749">
    <property type="term" value="P:glutathione metabolic process"/>
    <property type="evidence" value="ECO:0007669"/>
    <property type="project" value="TreeGrafter"/>
</dbReference>
<dbReference type="PATRIC" id="fig|1120928.5.peg.3212"/>
<dbReference type="eggNOG" id="COG0625">
    <property type="taxonomic scope" value="Bacteria"/>
</dbReference>
<dbReference type="InterPro" id="IPR036249">
    <property type="entry name" value="Thioredoxin-like_sf"/>
</dbReference>
<sequence length="237" mass="27529">MYQLFIGNKNYSTWSMRPWILLKQAGIPFQEHLIQFDGLEPNSQFKIEISKLNPTGKVPILVDDDLIIWDSLAICEYIAEQSPEKNLLPQDKKLRARARCISAEMHSSFQTLRNLCPMNVEADLAHIGQQLWAEHAQLRADVARIDQIWSERPNEDGFLCGEFSLADAFYAPVAMRFECFKLPISPSSQAYLQKILSLPSVQQWMTEAKQEQMFVAFDEPYRTHREEFLKDPKYNQN</sequence>
<gene>
    <name evidence="2" type="ORF">F990_03176</name>
</gene>
<comment type="caution">
    <text evidence="2">The sequence shown here is derived from an EMBL/GenBank/DDBJ whole genome shotgun (WGS) entry which is preliminary data.</text>
</comment>
<dbReference type="CDD" id="cd03043">
    <property type="entry name" value="GST_N_1"/>
    <property type="match status" value="1"/>
</dbReference>
<feature type="domain" description="GST N-terminal" evidence="1">
    <location>
        <begin position="2"/>
        <end position="86"/>
    </location>
</feature>
<dbReference type="SFLD" id="SFLDS00019">
    <property type="entry name" value="Glutathione_Transferase_(cytos"/>
    <property type="match status" value="1"/>
</dbReference>
<reference evidence="2 3" key="1">
    <citation type="submission" date="2013-10" db="EMBL/GenBank/DDBJ databases">
        <title>The Genome Sequence of Acinetobacter tjernbergiae CIP107465.</title>
        <authorList>
            <consortium name="The Broad Institute Genomics Platform"/>
            <consortium name="The Broad Institute Genome Sequencing Center for Infectious Disease"/>
            <person name="Cerqueira G."/>
            <person name="Feldgarden M."/>
            <person name="Courvalin P."/>
            <person name="Grillot-Courvalin C."/>
            <person name="Clermont D."/>
            <person name="Rocha E."/>
            <person name="Yoon E.-J."/>
            <person name="Nemec A."/>
            <person name="Young S.K."/>
            <person name="Zeng Q."/>
            <person name="Gargeya S."/>
            <person name="Fitzgerald M."/>
            <person name="Abouelleil A."/>
            <person name="Alvarado L."/>
            <person name="Berlin A.M."/>
            <person name="Chapman S.B."/>
            <person name="Gainer-Dewar J."/>
            <person name="Goldberg J."/>
            <person name="Gnerre S."/>
            <person name="Griggs A."/>
            <person name="Gujja S."/>
            <person name="Hansen M."/>
            <person name="Howarth C."/>
            <person name="Imamovic A."/>
            <person name="Ireland A."/>
            <person name="Larimer J."/>
            <person name="McCowan C."/>
            <person name="Murphy C."/>
            <person name="Pearson M."/>
            <person name="Poon T.W."/>
            <person name="Priest M."/>
            <person name="Roberts A."/>
            <person name="Saif S."/>
            <person name="Shea T."/>
            <person name="Sykes S."/>
            <person name="Wortman J."/>
            <person name="Nusbaum C."/>
            <person name="Birren B."/>
        </authorList>
    </citation>
    <scope>NUCLEOTIDE SEQUENCE [LARGE SCALE GENOMIC DNA]</scope>
    <source>
        <strain evidence="2 3">CIP 107465</strain>
    </source>
</reference>
<dbReference type="SFLD" id="SFLDG00358">
    <property type="entry name" value="Main_(cytGST)"/>
    <property type="match status" value="1"/>
</dbReference>
<dbReference type="SUPFAM" id="SSF47616">
    <property type="entry name" value="GST C-terminal domain-like"/>
    <property type="match status" value="1"/>
</dbReference>
<dbReference type="Gene3D" id="1.20.1050.10">
    <property type="match status" value="1"/>
</dbReference>
<dbReference type="Pfam" id="PF13410">
    <property type="entry name" value="GST_C_2"/>
    <property type="match status" value="1"/>
</dbReference>
<organism evidence="2 3">
    <name type="scientific">Acinetobacter tjernbergiae DSM 14971 = CIP 107465</name>
    <dbReference type="NCBI Taxonomy" id="1120928"/>
    <lineage>
        <taxon>Bacteria</taxon>
        <taxon>Pseudomonadati</taxon>
        <taxon>Pseudomonadota</taxon>
        <taxon>Gammaproteobacteria</taxon>
        <taxon>Moraxellales</taxon>
        <taxon>Moraxellaceae</taxon>
        <taxon>Acinetobacter</taxon>
    </lineage>
</organism>
<dbReference type="InterPro" id="IPR036282">
    <property type="entry name" value="Glutathione-S-Trfase_C_sf"/>
</dbReference>
<dbReference type="PANTHER" id="PTHR42673:SF4">
    <property type="entry name" value="MALEYLACETOACETATE ISOMERASE"/>
    <property type="match status" value="1"/>
</dbReference>
<dbReference type="Proteomes" id="UP000017404">
    <property type="component" value="Unassembled WGS sequence"/>
</dbReference>
<dbReference type="InterPro" id="IPR004045">
    <property type="entry name" value="Glutathione_S-Trfase_N"/>
</dbReference>
<protein>
    <recommendedName>
        <fullName evidence="1">GST N-terminal domain-containing protein</fullName>
    </recommendedName>
</protein>
<name>V2UV09_9GAMM</name>
<evidence type="ECO:0000313" key="3">
    <source>
        <dbReference type="Proteomes" id="UP000017404"/>
    </source>
</evidence>
<proteinExistence type="predicted"/>
<dbReference type="RefSeq" id="WP_018678683.1">
    <property type="nucleotide sequence ID" value="NZ_AYEV01000041.1"/>
</dbReference>
<dbReference type="InterPro" id="IPR040079">
    <property type="entry name" value="Glutathione_S-Trfase"/>
</dbReference>
<dbReference type="PROSITE" id="PS50404">
    <property type="entry name" value="GST_NTER"/>
    <property type="match status" value="1"/>
</dbReference>
<dbReference type="GO" id="GO:0016034">
    <property type="term" value="F:maleylacetoacetate isomerase activity"/>
    <property type="evidence" value="ECO:0007669"/>
    <property type="project" value="TreeGrafter"/>
</dbReference>
<dbReference type="GO" id="GO:0004364">
    <property type="term" value="F:glutathione transferase activity"/>
    <property type="evidence" value="ECO:0007669"/>
    <property type="project" value="TreeGrafter"/>
</dbReference>
<dbReference type="AlphaFoldDB" id="V2UV09"/>
<dbReference type="Pfam" id="PF13409">
    <property type="entry name" value="GST_N_2"/>
    <property type="match status" value="1"/>
</dbReference>
<evidence type="ECO:0000259" key="1">
    <source>
        <dbReference type="PROSITE" id="PS50404"/>
    </source>
</evidence>
<dbReference type="Gene3D" id="3.40.30.10">
    <property type="entry name" value="Glutaredoxin"/>
    <property type="match status" value="1"/>
</dbReference>
<accession>V2UV09</accession>
<dbReference type="PANTHER" id="PTHR42673">
    <property type="entry name" value="MALEYLACETOACETATE ISOMERASE"/>
    <property type="match status" value="1"/>
</dbReference>
<evidence type="ECO:0000313" key="2">
    <source>
        <dbReference type="EMBL" id="ESK53817.1"/>
    </source>
</evidence>
<dbReference type="CDD" id="cd03194">
    <property type="entry name" value="GST_C_3"/>
    <property type="match status" value="1"/>
</dbReference>
<dbReference type="GO" id="GO:0006559">
    <property type="term" value="P:L-phenylalanine catabolic process"/>
    <property type="evidence" value="ECO:0007669"/>
    <property type="project" value="TreeGrafter"/>
</dbReference>
<keyword evidence="3" id="KW-1185">Reference proteome</keyword>